<dbReference type="Gene3D" id="4.10.240.10">
    <property type="entry name" value="Zn(2)-C6 fungal-type DNA-binding domain"/>
    <property type="match status" value="1"/>
</dbReference>
<sequence length="410" mass="46228">MPTRRPHSKSRLGCVQCKRRRIKCDEKTPRCGNCIKHNIDCVYTLSPVNRRLLTQSASTPQSSVGSPNSVSLPEAQSSGLGHGSSNSQSPASDPLVILDPSVHRRDVHLTSDLHLHDLELMHHYSTVSYKTITDRESSQLVWQISVPKEAVVHPFLMHGLLALSALHILELNENSQRRQHYIDLATTHQSMALALFRKELNDITPSNCRAMFAFSSIAAVLALAFTHTTGAEPLPLIDEMLQIFNLLRGIHEVVQAASEWIEKIADFFPPNVVIDPLSVPQEVRDNIAALEVLNADVKRTGLSDEEKEACEHAIAELLVSFEKIYSDLGHLIAFRWPVIIKPLYISLLRDRQPMALVILAHYCVPLHTLGNRWWLKSWGYQLLETIYHQLDISWRDTIRWPVKAVGLAKT</sequence>
<dbReference type="InterPro" id="IPR001138">
    <property type="entry name" value="Zn2Cys6_DnaBD"/>
</dbReference>
<dbReference type="PROSITE" id="PS00463">
    <property type="entry name" value="ZN2_CY6_FUNGAL_1"/>
    <property type="match status" value="1"/>
</dbReference>
<comment type="caution">
    <text evidence="7">The sequence shown here is derived from an EMBL/GenBank/DDBJ whole genome shotgun (WGS) entry which is preliminary data.</text>
</comment>
<dbReference type="GO" id="GO:0008270">
    <property type="term" value="F:zinc ion binding"/>
    <property type="evidence" value="ECO:0007669"/>
    <property type="project" value="InterPro"/>
</dbReference>
<reference evidence="7 8" key="1">
    <citation type="journal article" date="2018" name="Front. Microbiol.">
        <title>Genomic and genetic insights into a cosmopolitan fungus, Paecilomyces variotii (Eurotiales).</title>
        <authorList>
            <person name="Urquhart A.S."/>
            <person name="Mondo S.J."/>
            <person name="Makela M.R."/>
            <person name="Hane J.K."/>
            <person name="Wiebenga A."/>
            <person name="He G."/>
            <person name="Mihaltcheva S."/>
            <person name="Pangilinan J."/>
            <person name="Lipzen A."/>
            <person name="Barry K."/>
            <person name="de Vries R.P."/>
            <person name="Grigoriev I.V."/>
            <person name="Idnurm A."/>
        </authorList>
    </citation>
    <scope>NUCLEOTIDE SEQUENCE [LARGE SCALE GENOMIC DNA]</scope>
    <source>
        <strain evidence="7 8">CBS 101075</strain>
    </source>
</reference>
<evidence type="ECO:0000313" key="8">
    <source>
        <dbReference type="Proteomes" id="UP000283841"/>
    </source>
</evidence>
<keyword evidence="2" id="KW-0238">DNA-binding</keyword>
<evidence type="ECO:0000259" key="6">
    <source>
        <dbReference type="PROSITE" id="PS50048"/>
    </source>
</evidence>
<keyword evidence="4" id="KW-0539">Nucleus</keyword>
<organism evidence="7 8">
    <name type="scientific">Byssochlamys spectabilis</name>
    <name type="common">Paecilomyces variotii</name>
    <dbReference type="NCBI Taxonomy" id="264951"/>
    <lineage>
        <taxon>Eukaryota</taxon>
        <taxon>Fungi</taxon>
        <taxon>Dikarya</taxon>
        <taxon>Ascomycota</taxon>
        <taxon>Pezizomycotina</taxon>
        <taxon>Eurotiomycetes</taxon>
        <taxon>Eurotiomycetidae</taxon>
        <taxon>Eurotiales</taxon>
        <taxon>Thermoascaceae</taxon>
        <taxon>Paecilomyces</taxon>
    </lineage>
</organism>
<dbReference type="EMBL" id="RCNU01000002">
    <property type="protein sequence ID" value="RWQ97741.1"/>
    <property type="molecule type" value="Genomic_DNA"/>
</dbReference>
<dbReference type="AlphaFoldDB" id="A0A443I127"/>
<dbReference type="PROSITE" id="PS50048">
    <property type="entry name" value="ZN2_CY6_FUNGAL_2"/>
    <property type="match status" value="1"/>
</dbReference>
<accession>A0A443I127</accession>
<dbReference type="GeneID" id="39601865"/>
<feature type="domain" description="Zn(2)-C6 fungal-type" evidence="6">
    <location>
        <begin position="13"/>
        <end position="43"/>
    </location>
</feature>
<evidence type="ECO:0000256" key="3">
    <source>
        <dbReference type="ARBA" id="ARBA00023163"/>
    </source>
</evidence>
<dbReference type="InterPro" id="IPR053157">
    <property type="entry name" value="Sterol_Uptake_Regulator"/>
</dbReference>
<dbReference type="InterPro" id="IPR021858">
    <property type="entry name" value="Fun_TF"/>
</dbReference>
<protein>
    <submittedName>
        <fullName evidence="7">Putative C6 transcription factor</fullName>
    </submittedName>
</protein>
<dbReference type="Proteomes" id="UP000283841">
    <property type="component" value="Unassembled WGS sequence"/>
</dbReference>
<feature type="region of interest" description="Disordered" evidence="5">
    <location>
        <begin position="55"/>
        <end position="95"/>
    </location>
</feature>
<dbReference type="GO" id="GO:0003677">
    <property type="term" value="F:DNA binding"/>
    <property type="evidence" value="ECO:0007669"/>
    <property type="project" value="UniProtKB-KW"/>
</dbReference>
<dbReference type="VEuPathDB" id="FungiDB:C8Q69DRAFT_504399"/>
<dbReference type="SMART" id="SM00066">
    <property type="entry name" value="GAL4"/>
    <property type="match status" value="1"/>
</dbReference>
<dbReference type="GO" id="GO:0001228">
    <property type="term" value="F:DNA-binding transcription activator activity, RNA polymerase II-specific"/>
    <property type="evidence" value="ECO:0007669"/>
    <property type="project" value="TreeGrafter"/>
</dbReference>
<keyword evidence="8" id="KW-1185">Reference proteome</keyword>
<dbReference type="Pfam" id="PF11951">
    <property type="entry name" value="Fungal_trans_2"/>
    <property type="match status" value="1"/>
</dbReference>
<dbReference type="CDD" id="cd00067">
    <property type="entry name" value="GAL4"/>
    <property type="match status" value="1"/>
</dbReference>
<evidence type="ECO:0000256" key="5">
    <source>
        <dbReference type="SAM" id="MobiDB-lite"/>
    </source>
</evidence>
<evidence type="ECO:0000313" key="7">
    <source>
        <dbReference type="EMBL" id="RWQ97741.1"/>
    </source>
</evidence>
<dbReference type="Pfam" id="PF00172">
    <property type="entry name" value="Zn_clus"/>
    <property type="match status" value="1"/>
</dbReference>
<dbReference type="STRING" id="264951.A0A443I127"/>
<dbReference type="RefSeq" id="XP_028487386.1">
    <property type="nucleotide sequence ID" value="XM_028632588.1"/>
</dbReference>
<evidence type="ECO:0000256" key="1">
    <source>
        <dbReference type="ARBA" id="ARBA00023015"/>
    </source>
</evidence>
<keyword evidence="3" id="KW-0804">Transcription</keyword>
<evidence type="ECO:0000256" key="4">
    <source>
        <dbReference type="ARBA" id="ARBA00023242"/>
    </source>
</evidence>
<feature type="compositionally biased region" description="Polar residues" evidence="5">
    <location>
        <begin position="55"/>
        <end position="91"/>
    </location>
</feature>
<dbReference type="PANTHER" id="PTHR47784">
    <property type="entry name" value="STEROL UPTAKE CONTROL PROTEIN 2"/>
    <property type="match status" value="1"/>
</dbReference>
<gene>
    <name evidence="7" type="ORF">C8Q69DRAFT_504399</name>
</gene>
<name>A0A443I127_BYSSP</name>
<evidence type="ECO:0000256" key="2">
    <source>
        <dbReference type="ARBA" id="ARBA00023125"/>
    </source>
</evidence>
<proteinExistence type="predicted"/>
<dbReference type="PANTHER" id="PTHR47784:SF5">
    <property type="entry name" value="STEROL UPTAKE CONTROL PROTEIN 2"/>
    <property type="match status" value="1"/>
</dbReference>
<dbReference type="SUPFAM" id="SSF57701">
    <property type="entry name" value="Zn2/Cys6 DNA-binding domain"/>
    <property type="match status" value="1"/>
</dbReference>
<dbReference type="InterPro" id="IPR036864">
    <property type="entry name" value="Zn2-C6_fun-type_DNA-bd_sf"/>
</dbReference>
<keyword evidence="1" id="KW-0805">Transcription regulation</keyword>